<dbReference type="HOGENOM" id="CLU_1256432_0_0_1"/>
<dbReference type="AlphaFoldDB" id="K5VEG1"/>
<reference evidence="1 2" key="1">
    <citation type="journal article" date="2012" name="BMC Genomics">
        <title>Comparative genomics of the white-rot fungi, Phanerochaete carnosa and P. chrysosporium, to elucidate the genetic basis of the distinct wood types they colonize.</title>
        <authorList>
            <person name="Suzuki H."/>
            <person name="MacDonald J."/>
            <person name="Syed K."/>
            <person name="Salamov A."/>
            <person name="Hori C."/>
            <person name="Aerts A."/>
            <person name="Henrissat B."/>
            <person name="Wiebenga A."/>
            <person name="vanKuyk P.A."/>
            <person name="Barry K."/>
            <person name="Lindquist E."/>
            <person name="LaButti K."/>
            <person name="Lapidus A."/>
            <person name="Lucas S."/>
            <person name="Coutinho P."/>
            <person name="Gong Y."/>
            <person name="Samejima M."/>
            <person name="Mahadevan R."/>
            <person name="Abou-Zaid M."/>
            <person name="de Vries R.P."/>
            <person name="Igarashi K."/>
            <person name="Yadav J.S."/>
            <person name="Grigoriev I.V."/>
            <person name="Master E.R."/>
        </authorList>
    </citation>
    <scope>NUCLEOTIDE SEQUENCE [LARGE SCALE GENOMIC DNA]</scope>
    <source>
        <strain evidence="1 2">HHB-10118-sp</strain>
    </source>
</reference>
<gene>
    <name evidence="1" type="ORF">PHACADRAFT_180501</name>
</gene>
<keyword evidence="2" id="KW-1185">Reference proteome</keyword>
<dbReference type="InParanoid" id="K5VEG1"/>
<dbReference type="OrthoDB" id="3245731at2759"/>
<dbReference type="RefSeq" id="XP_007390796.1">
    <property type="nucleotide sequence ID" value="XM_007390734.1"/>
</dbReference>
<name>K5VEG1_PHACS</name>
<dbReference type="EMBL" id="JH930468">
    <property type="protein sequence ID" value="EKM61376.1"/>
    <property type="molecule type" value="Genomic_DNA"/>
</dbReference>
<dbReference type="Proteomes" id="UP000008370">
    <property type="component" value="Unassembled WGS sequence"/>
</dbReference>
<evidence type="ECO:0000313" key="1">
    <source>
        <dbReference type="EMBL" id="EKM61376.1"/>
    </source>
</evidence>
<sequence>MGRPTRTIPAFPTSPTYSRYTYTPNEEVKIQPPKEEHCVRCHATFTDDDGSRCRVPHVYKPESEADWCSQGIKGCFSLCCGSASVKIQGLSAPGERKTAVIVEKLGDPYCHDGWEHTIDTRDIICNRWSFEVCRYSKEGRCVAKVVQEPEGTVIFKDKWDVLRWGKNTGFSTAPQSTPSPFSTLPIPPIVSAESEVPLTVVSMHYHCDGLSTAVSPWSMQ</sequence>
<dbReference type="GeneID" id="18909963"/>
<protein>
    <submittedName>
        <fullName evidence="1">Uncharacterized protein</fullName>
    </submittedName>
</protein>
<proteinExistence type="predicted"/>
<organism evidence="1 2">
    <name type="scientific">Phanerochaete carnosa (strain HHB-10118-sp)</name>
    <name type="common">White-rot fungus</name>
    <name type="synonym">Peniophora carnosa</name>
    <dbReference type="NCBI Taxonomy" id="650164"/>
    <lineage>
        <taxon>Eukaryota</taxon>
        <taxon>Fungi</taxon>
        <taxon>Dikarya</taxon>
        <taxon>Basidiomycota</taxon>
        <taxon>Agaricomycotina</taxon>
        <taxon>Agaricomycetes</taxon>
        <taxon>Polyporales</taxon>
        <taxon>Phanerochaetaceae</taxon>
        <taxon>Phanerochaete</taxon>
    </lineage>
</organism>
<accession>K5VEG1</accession>
<dbReference type="KEGG" id="pco:PHACADRAFT_180501"/>
<evidence type="ECO:0000313" key="2">
    <source>
        <dbReference type="Proteomes" id="UP000008370"/>
    </source>
</evidence>